<accession>A0A0L8H8Q3</accession>
<protein>
    <submittedName>
        <fullName evidence="1">Uncharacterized protein</fullName>
    </submittedName>
</protein>
<dbReference type="OrthoDB" id="6040087at2759"/>
<dbReference type="AlphaFoldDB" id="A0A0L8H8Q3"/>
<sequence length="181" mass="19921">LNVSISPTEKSSTPIKFANTYWNYDASSFLMTSGPLSEAVIVKVNCTYVDEIVKLTYHYTVSKQKENCELSCNGGGELYECSCLCRNGKGGPECSSCNIVCLNGGIVNETTCECICPSPNMLQPNCQCDQRHAGKDCTGCNYIFCGPYGSYDWESCQCIYQKGSYEKKCIATVSIQGCWVR</sequence>
<gene>
    <name evidence="1" type="ORF">OCBIM_22020057mg</name>
</gene>
<feature type="non-terminal residue" evidence="1">
    <location>
        <position position="1"/>
    </location>
</feature>
<name>A0A0L8H8Q3_OCTBM</name>
<reference evidence="1" key="1">
    <citation type="submission" date="2015-07" db="EMBL/GenBank/DDBJ databases">
        <title>MeaNS - Measles Nucleotide Surveillance Program.</title>
        <authorList>
            <person name="Tran T."/>
            <person name="Druce J."/>
        </authorList>
    </citation>
    <scope>NUCLEOTIDE SEQUENCE</scope>
    <source>
        <strain evidence="1">UCB-OBI-ISO-001</strain>
        <tissue evidence="1">Gonad</tissue>
    </source>
</reference>
<dbReference type="EMBL" id="KQ418847">
    <property type="protein sequence ID" value="KOF85597.1"/>
    <property type="molecule type" value="Genomic_DNA"/>
</dbReference>
<evidence type="ECO:0000313" key="1">
    <source>
        <dbReference type="EMBL" id="KOF85597.1"/>
    </source>
</evidence>
<organism evidence="1">
    <name type="scientific">Octopus bimaculoides</name>
    <name type="common">California two-spotted octopus</name>
    <dbReference type="NCBI Taxonomy" id="37653"/>
    <lineage>
        <taxon>Eukaryota</taxon>
        <taxon>Metazoa</taxon>
        <taxon>Spiralia</taxon>
        <taxon>Lophotrochozoa</taxon>
        <taxon>Mollusca</taxon>
        <taxon>Cephalopoda</taxon>
        <taxon>Coleoidea</taxon>
        <taxon>Octopodiformes</taxon>
        <taxon>Octopoda</taxon>
        <taxon>Incirrata</taxon>
        <taxon>Octopodidae</taxon>
        <taxon>Octopus</taxon>
    </lineage>
</organism>
<proteinExistence type="predicted"/>